<evidence type="ECO:0000256" key="6">
    <source>
        <dbReference type="ARBA" id="ARBA00023136"/>
    </source>
</evidence>
<feature type="transmembrane region" description="Helical" evidence="10">
    <location>
        <begin position="75"/>
        <end position="102"/>
    </location>
</feature>
<keyword evidence="6 10" id="KW-0472">Membrane</keyword>
<dbReference type="PRINTS" id="PR01012">
    <property type="entry name" value="NRPEPTIDEYR"/>
</dbReference>
<evidence type="ECO:0000256" key="4">
    <source>
        <dbReference type="ARBA" id="ARBA00022989"/>
    </source>
</evidence>
<evidence type="ECO:0000313" key="12">
    <source>
        <dbReference type="Proteomes" id="UP000192223"/>
    </source>
</evidence>
<dbReference type="SUPFAM" id="SSF81321">
    <property type="entry name" value="Family A G protein-coupled receptor-like"/>
    <property type="match status" value="1"/>
</dbReference>
<feature type="transmembrane region" description="Helical" evidence="10">
    <location>
        <begin position="154"/>
        <end position="178"/>
    </location>
</feature>
<evidence type="ECO:0000259" key="11">
    <source>
        <dbReference type="PROSITE" id="PS50262"/>
    </source>
</evidence>
<dbReference type="AlphaFoldDB" id="A0A1W4WZV7"/>
<dbReference type="KEGG" id="apln:108739844"/>
<comment type="similarity">
    <text evidence="2 9">Belongs to the G-protein coupled receptor 1 family.</text>
</comment>
<dbReference type="Proteomes" id="UP000192223">
    <property type="component" value="Unplaced"/>
</dbReference>
<evidence type="ECO:0000256" key="10">
    <source>
        <dbReference type="SAM" id="Phobius"/>
    </source>
</evidence>
<dbReference type="CDD" id="cd14993">
    <property type="entry name" value="7tmA_CCKR-like"/>
    <property type="match status" value="1"/>
</dbReference>
<feature type="transmembrane region" description="Helical" evidence="10">
    <location>
        <begin position="41"/>
        <end position="63"/>
    </location>
</feature>
<dbReference type="SMART" id="SM01381">
    <property type="entry name" value="7TM_GPCR_Srsx"/>
    <property type="match status" value="1"/>
</dbReference>
<organism evidence="12 13">
    <name type="scientific">Agrilus planipennis</name>
    <name type="common">Emerald ash borer</name>
    <name type="synonym">Agrilus marcopoli</name>
    <dbReference type="NCBI Taxonomy" id="224129"/>
    <lineage>
        <taxon>Eukaryota</taxon>
        <taxon>Metazoa</taxon>
        <taxon>Ecdysozoa</taxon>
        <taxon>Arthropoda</taxon>
        <taxon>Hexapoda</taxon>
        <taxon>Insecta</taxon>
        <taxon>Pterygota</taxon>
        <taxon>Neoptera</taxon>
        <taxon>Endopterygota</taxon>
        <taxon>Coleoptera</taxon>
        <taxon>Polyphaga</taxon>
        <taxon>Elateriformia</taxon>
        <taxon>Buprestoidea</taxon>
        <taxon>Buprestidae</taxon>
        <taxon>Agrilinae</taxon>
        <taxon>Agrilus</taxon>
    </lineage>
</organism>
<evidence type="ECO:0000256" key="1">
    <source>
        <dbReference type="ARBA" id="ARBA00004141"/>
    </source>
</evidence>
<keyword evidence="4 10" id="KW-1133">Transmembrane helix</keyword>
<name>A0A1W4WZV7_AGRPL</name>
<feature type="domain" description="G-protein coupled receptors family 1 profile" evidence="11">
    <location>
        <begin position="54"/>
        <end position="323"/>
    </location>
</feature>
<feature type="transmembrane region" description="Helical" evidence="10">
    <location>
        <begin position="114"/>
        <end position="133"/>
    </location>
</feature>
<evidence type="ECO:0000256" key="8">
    <source>
        <dbReference type="ARBA" id="ARBA00023224"/>
    </source>
</evidence>
<feature type="transmembrane region" description="Helical" evidence="10">
    <location>
        <begin position="204"/>
        <end position="227"/>
    </location>
</feature>
<accession>A0A1W4WZV7</accession>
<dbReference type="InParanoid" id="A0A1W4WZV7"/>
<dbReference type="PRINTS" id="PR00237">
    <property type="entry name" value="GPCRRHODOPSN"/>
</dbReference>
<dbReference type="Gene3D" id="1.20.1070.10">
    <property type="entry name" value="Rhodopsin 7-helix transmembrane proteins"/>
    <property type="match status" value="1"/>
</dbReference>
<evidence type="ECO:0000256" key="2">
    <source>
        <dbReference type="ARBA" id="ARBA00010663"/>
    </source>
</evidence>
<keyword evidence="7 9" id="KW-0675">Receptor</keyword>
<evidence type="ECO:0000256" key="3">
    <source>
        <dbReference type="ARBA" id="ARBA00022692"/>
    </source>
</evidence>
<reference evidence="13" key="1">
    <citation type="submission" date="2025-08" db="UniProtKB">
        <authorList>
            <consortium name="RefSeq"/>
        </authorList>
    </citation>
    <scope>IDENTIFICATION</scope>
    <source>
        <tissue evidence="13">Entire body</tissue>
    </source>
</reference>
<dbReference type="InterPro" id="IPR000276">
    <property type="entry name" value="GPCR_Rhodpsn"/>
</dbReference>
<feature type="transmembrane region" description="Helical" evidence="10">
    <location>
        <begin position="261"/>
        <end position="279"/>
    </location>
</feature>
<dbReference type="Pfam" id="PF00001">
    <property type="entry name" value="7tm_1"/>
    <property type="match status" value="1"/>
</dbReference>
<evidence type="ECO:0000313" key="13">
    <source>
        <dbReference type="RefSeq" id="XP_018329421.1"/>
    </source>
</evidence>
<dbReference type="PROSITE" id="PS50262">
    <property type="entry name" value="G_PROTEIN_RECEP_F1_2"/>
    <property type="match status" value="1"/>
</dbReference>
<keyword evidence="12" id="KW-1185">Reference proteome</keyword>
<comment type="subcellular location">
    <subcellularLocation>
        <location evidence="1">Membrane</location>
        <topology evidence="1">Multi-pass membrane protein</topology>
    </subcellularLocation>
</comment>
<dbReference type="InterPro" id="IPR017452">
    <property type="entry name" value="GPCR_Rhodpsn_7TM"/>
</dbReference>
<dbReference type="GO" id="GO:0004983">
    <property type="term" value="F:neuropeptide Y receptor activity"/>
    <property type="evidence" value="ECO:0007669"/>
    <property type="project" value="InterPro"/>
</dbReference>
<dbReference type="InterPro" id="IPR000611">
    <property type="entry name" value="NPY_rcpt"/>
</dbReference>
<dbReference type="OrthoDB" id="5953793at2759"/>
<proteinExistence type="inferred from homology"/>
<dbReference type="RefSeq" id="XP_018329421.1">
    <property type="nucleotide sequence ID" value="XM_018473919.1"/>
</dbReference>
<dbReference type="PANTHER" id="PTHR45695:SF15">
    <property type="entry name" value="OPSIN RH2"/>
    <property type="match status" value="1"/>
</dbReference>
<protein>
    <submittedName>
        <fullName evidence="13">Orexin receptor type 2-like isoform X1</fullName>
    </submittedName>
</protein>
<keyword evidence="3 9" id="KW-0812">Transmembrane</keyword>
<dbReference type="GO" id="GO:0005886">
    <property type="term" value="C:plasma membrane"/>
    <property type="evidence" value="ECO:0007669"/>
    <property type="project" value="TreeGrafter"/>
</dbReference>
<sequence length="407" mass="47137">METRNITMTFDDLVLENESLIDTIPESDIYEVFHIRQYDLIIIYIPIILLSLSANLLVITVVIKNHYMRSVTNYFLVNLSVADLLVTLLCMPMGVWSAYTMLWNFGEIVCKVTNYLQCVSVASSVFTITAMALDRYLAIIQPFGFYRWFNKKTTVVVIILMWLAPMILFAPLLVLVQIHEDRIGSVTLRFCYENWNGFIFTRKAFGIVCYIVMFAVPGFIMLCAYSLMGRTLCSVRPPFDVTEGNATAQQNYRLVRERKRVAWILLLLAILFAICWLPHNTLNLLTDTNGGKFETEDINTMAIIKRYMLLLGHVNSALNPIIYCIMSRNFRKSVKELIFRTKTNFESRKKAKRNQRVFRLDCQWVESSSSSHHRQQVEQLRFISSIRKTTPLTRLQSSQRTTKTCAV</sequence>
<evidence type="ECO:0000256" key="9">
    <source>
        <dbReference type="RuleBase" id="RU000688"/>
    </source>
</evidence>
<dbReference type="PROSITE" id="PS00237">
    <property type="entry name" value="G_PROTEIN_RECEP_F1_1"/>
    <property type="match status" value="1"/>
</dbReference>
<dbReference type="STRING" id="224129.A0A1W4WZV7"/>
<evidence type="ECO:0000256" key="7">
    <source>
        <dbReference type="ARBA" id="ARBA00023170"/>
    </source>
</evidence>
<keyword evidence="5 9" id="KW-0297">G-protein coupled receptor</keyword>
<keyword evidence="8 9" id="KW-0807">Transducer</keyword>
<dbReference type="PANTHER" id="PTHR45695">
    <property type="entry name" value="LEUCOKININ RECEPTOR-RELATED"/>
    <property type="match status" value="1"/>
</dbReference>
<evidence type="ECO:0000256" key="5">
    <source>
        <dbReference type="ARBA" id="ARBA00023040"/>
    </source>
</evidence>
<dbReference type="GeneID" id="108739844"/>
<feature type="transmembrane region" description="Helical" evidence="10">
    <location>
        <begin position="307"/>
        <end position="326"/>
    </location>
</feature>
<gene>
    <name evidence="13" type="primary">LOC108739844</name>
</gene>